<gene>
    <name evidence="9" type="ORF">OSTQU699_LOCUS1925</name>
</gene>
<keyword evidence="10" id="KW-1185">Reference proteome</keyword>
<feature type="active site" description="Charge relay system" evidence="6">
    <location>
        <position position="221"/>
    </location>
</feature>
<comment type="similarity">
    <text evidence="1 7">Belongs to the esterase D family.</text>
</comment>
<dbReference type="SUPFAM" id="SSF53474">
    <property type="entry name" value="alpha/beta-Hydrolases"/>
    <property type="match status" value="1"/>
</dbReference>
<proteinExistence type="inferred from homology"/>
<name>A0A8S1INN1_9CHLO</name>
<evidence type="ECO:0000256" key="7">
    <source>
        <dbReference type="RuleBase" id="RU363068"/>
    </source>
</evidence>
<keyword evidence="8" id="KW-0732">Signal</keyword>
<evidence type="ECO:0000313" key="9">
    <source>
        <dbReference type="EMBL" id="CAD7696564.1"/>
    </source>
</evidence>
<dbReference type="AlphaFoldDB" id="A0A8S1INN1"/>
<evidence type="ECO:0000256" key="3">
    <source>
        <dbReference type="ARBA" id="ARBA00016774"/>
    </source>
</evidence>
<comment type="function">
    <text evidence="7">Serine hydrolase involved in the detoxification of formaldehyde.</text>
</comment>
<dbReference type="NCBIfam" id="TIGR02821">
    <property type="entry name" value="fghA_ester_D"/>
    <property type="match status" value="1"/>
</dbReference>
<dbReference type="InterPro" id="IPR029058">
    <property type="entry name" value="AB_hydrolase_fold"/>
</dbReference>
<feature type="signal peptide" evidence="8">
    <location>
        <begin position="1"/>
        <end position="19"/>
    </location>
</feature>
<dbReference type="GO" id="GO:0052689">
    <property type="term" value="F:carboxylic ester hydrolase activity"/>
    <property type="evidence" value="ECO:0007669"/>
    <property type="project" value="UniProtKB-KW"/>
</dbReference>
<organism evidence="9 10">
    <name type="scientific">Ostreobium quekettii</name>
    <dbReference type="NCBI Taxonomy" id="121088"/>
    <lineage>
        <taxon>Eukaryota</taxon>
        <taxon>Viridiplantae</taxon>
        <taxon>Chlorophyta</taxon>
        <taxon>core chlorophytes</taxon>
        <taxon>Ulvophyceae</taxon>
        <taxon>TCBD clade</taxon>
        <taxon>Bryopsidales</taxon>
        <taxon>Ostreobineae</taxon>
        <taxon>Ostreobiaceae</taxon>
        <taxon>Ostreobium</taxon>
    </lineage>
</organism>
<dbReference type="PANTHER" id="PTHR10061:SF0">
    <property type="entry name" value="S-FORMYLGLUTATHIONE HYDROLASE"/>
    <property type="match status" value="1"/>
</dbReference>
<dbReference type="GO" id="GO:0046294">
    <property type="term" value="P:formaldehyde catabolic process"/>
    <property type="evidence" value="ECO:0007669"/>
    <property type="project" value="InterPro"/>
</dbReference>
<dbReference type="GO" id="GO:0018738">
    <property type="term" value="F:S-formylglutathione hydrolase activity"/>
    <property type="evidence" value="ECO:0007669"/>
    <property type="project" value="UniProtKB-EC"/>
</dbReference>
<evidence type="ECO:0000256" key="1">
    <source>
        <dbReference type="ARBA" id="ARBA00005622"/>
    </source>
</evidence>
<sequence>MACHLLGQVIFYLSGLTCTDENFINKAGAQRLASELGIALVAPDTSPRGLNVEGESDNWDFGLSAGFYLNAKVEKWKNWRMYEYVVEELPALIQRSFPNLDLGNASIMGHSMGGHGALTIALKNPGMFKSISAFAPICNPTQVPWGHKAFGGYLGDDQSEWAQYDATELLKTYSGVSIPILMDTGTDDPFLEKQLTPWVLEKVAQEKQYPLTSRMQTGYNHSYFFIATFMADHIQFHAKALGL</sequence>
<protein>
    <recommendedName>
        <fullName evidence="3 7">S-formylglutathione hydrolase</fullName>
        <ecNumber evidence="2 7">3.1.2.12</ecNumber>
    </recommendedName>
</protein>
<reference evidence="9" key="1">
    <citation type="submission" date="2020-12" db="EMBL/GenBank/DDBJ databases">
        <authorList>
            <person name="Iha C."/>
        </authorList>
    </citation>
    <scope>NUCLEOTIDE SEQUENCE</scope>
</reference>
<feature type="chain" id="PRO_5035915648" description="S-formylglutathione hydrolase" evidence="8">
    <location>
        <begin position="20"/>
        <end position="243"/>
    </location>
</feature>
<dbReference type="InterPro" id="IPR000801">
    <property type="entry name" value="Esterase-like"/>
</dbReference>
<keyword evidence="5 7" id="KW-0378">Hydrolase</keyword>
<comment type="catalytic activity">
    <reaction evidence="7">
        <text>S-formylglutathione + H2O = formate + glutathione + H(+)</text>
        <dbReference type="Rhea" id="RHEA:14961"/>
        <dbReference type="ChEBI" id="CHEBI:15377"/>
        <dbReference type="ChEBI" id="CHEBI:15378"/>
        <dbReference type="ChEBI" id="CHEBI:15740"/>
        <dbReference type="ChEBI" id="CHEBI:57688"/>
        <dbReference type="ChEBI" id="CHEBI:57925"/>
        <dbReference type="EC" id="3.1.2.12"/>
    </reaction>
</comment>
<evidence type="ECO:0000313" key="10">
    <source>
        <dbReference type="Proteomes" id="UP000708148"/>
    </source>
</evidence>
<dbReference type="GO" id="GO:0005829">
    <property type="term" value="C:cytosol"/>
    <property type="evidence" value="ECO:0007669"/>
    <property type="project" value="TreeGrafter"/>
</dbReference>
<dbReference type="EC" id="3.1.2.12" evidence="2 7"/>
<accession>A0A8S1INN1</accession>
<dbReference type="FunFam" id="3.40.50.1820:FF:000002">
    <property type="entry name" value="S-formylglutathione hydrolase"/>
    <property type="match status" value="1"/>
</dbReference>
<evidence type="ECO:0000256" key="8">
    <source>
        <dbReference type="SAM" id="SignalP"/>
    </source>
</evidence>
<comment type="subcellular location">
    <subcellularLocation>
        <location evidence="7">Cytoplasm</location>
    </subcellularLocation>
</comment>
<dbReference type="Gene3D" id="3.40.50.1820">
    <property type="entry name" value="alpha/beta hydrolase"/>
    <property type="match status" value="1"/>
</dbReference>
<dbReference type="Pfam" id="PF00756">
    <property type="entry name" value="Esterase"/>
    <property type="match status" value="1"/>
</dbReference>
<keyword evidence="4 7" id="KW-0719">Serine esterase</keyword>
<comment type="caution">
    <text evidence="9">The sequence shown here is derived from an EMBL/GenBank/DDBJ whole genome shotgun (WGS) entry which is preliminary data.</text>
</comment>
<dbReference type="Proteomes" id="UP000708148">
    <property type="component" value="Unassembled WGS sequence"/>
</dbReference>
<dbReference type="PANTHER" id="PTHR10061">
    <property type="entry name" value="S-FORMYLGLUTATHIONE HYDROLASE"/>
    <property type="match status" value="1"/>
</dbReference>
<dbReference type="InterPro" id="IPR014186">
    <property type="entry name" value="S-formylglutathione_hydrol"/>
</dbReference>
<feature type="active site" description="Charge relay system" evidence="6">
    <location>
        <position position="111"/>
    </location>
</feature>
<dbReference type="OrthoDB" id="420518at2759"/>
<evidence type="ECO:0000256" key="5">
    <source>
        <dbReference type="ARBA" id="ARBA00022801"/>
    </source>
</evidence>
<keyword evidence="7" id="KW-0963">Cytoplasm</keyword>
<feature type="active site" description="Charge relay system" evidence="6">
    <location>
        <position position="188"/>
    </location>
</feature>
<dbReference type="EMBL" id="CAJHUC010000505">
    <property type="protein sequence ID" value="CAD7696564.1"/>
    <property type="molecule type" value="Genomic_DNA"/>
</dbReference>
<evidence type="ECO:0000256" key="4">
    <source>
        <dbReference type="ARBA" id="ARBA00022487"/>
    </source>
</evidence>
<evidence type="ECO:0000256" key="6">
    <source>
        <dbReference type="PIRSR" id="PIRSR614186-1"/>
    </source>
</evidence>
<evidence type="ECO:0000256" key="2">
    <source>
        <dbReference type="ARBA" id="ARBA00012479"/>
    </source>
</evidence>